<dbReference type="EMBL" id="AYSA01000153">
    <property type="protein sequence ID" value="ESZ96122.1"/>
    <property type="molecule type" value="Genomic_DNA"/>
</dbReference>
<protein>
    <submittedName>
        <fullName evidence="2">Uncharacterized protein</fullName>
    </submittedName>
</protein>
<dbReference type="AlphaFoldDB" id="W9CH93"/>
<feature type="region of interest" description="Disordered" evidence="1">
    <location>
        <begin position="121"/>
        <end position="149"/>
    </location>
</feature>
<dbReference type="Proteomes" id="UP000019487">
    <property type="component" value="Unassembled WGS sequence"/>
</dbReference>
<name>W9CH93_SCLBF</name>
<proteinExistence type="predicted"/>
<evidence type="ECO:0000313" key="2">
    <source>
        <dbReference type="EMBL" id="ESZ96122.1"/>
    </source>
</evidence>
<evidence type="ECO:0000313" key="3">
    <source>
        <dbReference type="Proteomes" id="UP000019487"/>
    </source>
</evidence>
<comment type="caution">
    <text evidence="2">The sequence shown here is derived from an EMBL/GenBank/DDBJ whole genome shotgun (WGS) entry which is preliminary data.</text>
</comment>
<keyword evidence="3" id="KW-1185">Reference proteome</keyword>
<accession>W9CH93</accession>
<sequence>MPPVFKLGNKANTNTPNPAMEAFKAKLAEYEYAERIQCKVMIGLVDAIDRYVDFFAAGDERTAVRKLSTKIVEILIYTINNGSDPLSSPSYTPPAIRSAVSTKTQVTKTYAKILKILKTNQNGAGRENPPTPQKTLSKAPPNNVHTKQRVTRIARSTDYRLLIAISPAARISRPAPYVLRNTLVRVIMGLTLADVPTISATKTG</sequence>
<gene>
    <name evidence="2" type="ORF">SBOR_3511</name>
</gene>
<dbReference type="HOGENOM" id="CLU_1422187_0_0_1"/>
<evidence type="ECO:0000256" key="1">
    <source>
        <dbReference type="SAM" id="MobiDB-lite"/>
    </source>
</evidence>
<organism evidence="2 3">
    <name type="scientific">Sclerotinia borealis (strain F-4128)</name>
    <dbReference type="NCBI Taxonomy" id="1432307"/>
    <lineage>
        <taxon>Eukaryota</taxon>
        <taxon>Fungi</taxon>
        <taxon>Dikarya</taxon>
        <taxon>Ascomycota</taxon>
        <taxon>Pezizomycotina</taxon>
        <taxon>Leotiomycetes</taxon>
        <taxon>Helotiales</taxon>
        <taxon>Sclerotiniaceae</taxon>
        <taxon>Sclerotinia</taxon>
    </lineage>
</organism>
<reference evidence="2 3" key="1">
    <citation type="journal article" date="2014" name="Genome Announc.">
        <title>Draft genome sequence of Sclerotinia borealis, a psychrophilic plant pathogenic fungus.</title>
        <authorList>
            <person name="Mardanov A.V."/>
            <person name="Beletsky A.V."/>
            <person name="Kadnikov V.V."/>
            <person name="Ignatov A.N."/>
            <person name="Ravin N.V."/>
        </authorList>
    </citation>
    <scope>NUCLEOTIDE SEQUENCE [LARGE SCALE GENOMIC DNA]</scope>
    <source>
        <strain evidence="3">F-4157</strain>
    </source>
</reference>